<dbReference type="InterPro" id="IPR036291">
    <property type="entry name" value="NAD(P)-bd_dom_sf"/>
</dbReference>
<dbReference type="PANTHER" id="PTHR23309:SF49">
    <property type="entry name" value="PEROXISOMAL BIFUNCTIONAL ENZYME"/>
    <property type="match status" value="1"/>
</dbReference>
<dbReference type="EMBL" id="CP013695">
    <property type="protein sequence ID" value="ALU31379.1"/>
    <property type="molecule type" value="Genomic_DNA"/>
</dbReference>
<dbReference type="Gene3D" id="1.10.1040.10">
    <property type="entry name" value="N-(1-d-carboxylethyl)-l-norvaline Dehydrogenase, domain 2"/>
    <property type="match status" value="2"/>
</dbReference>
<evidence type="ECO:0000313" key="18">
    <source>
        <dbReference type="EMBL" id="ALU31379.1"/>
    </source>
</evidence>
<evidence type="ECO:0000256" key="6">
    <source>
        <dbReference type="ARBA" id="ARBA00022832"/>
    </source>
</evidence>
<keyword evidence="6" id="KW-0276">Fatty acid metabolism</keyword>
<evidence type="ECO:0000256" key="14">
    <source>
        <dbReference type="RuleBase" id="RU003707"/>
    </source>
</evidence>
<protein>
    <submittedName>
        <fullName evidence="18">3-hydroxyacyl-CoA dehydrogenase</fullName>
    </submittedName>
</protein>
<dbReference type="FunFam" id="1.10.12.10:FF:000001">
    <property type="entry name" value="Probable enoyl-CoA hydratase, mitochondrial"/>
    <property type="match status" value="1"/>
</dbReference>
<evidence type="ECO:0000256" key="4">
    <source>
        <dbReference type="ARBA" id="ARBA00008750"/>
    </source>
</evidence>
<dbReference type="InterPro" id="IPR006176">
    <property type="entry name" value="3-OHacyl-CoA_DH_NAD-bd"/>
</dbReference>
<evidence type="ECO:0000256" key="5">
    <source>
        <dbReference type="ARBA" id="ARBA00011245"/>
    </source>
</evidence>
<comment type="subcellular location">
    <subcellularLocation>
        <location evidence="1">Peroxisome</location>
    </subcellularLocation>
</comment>
<dbReference type="Gene3D" id="3.90.226.10">
    <property type="entry name" value="2-enoyl-CoA Hydratase, Chain A, domain 1"/>
    <property type="match status" value="1"/>
</dbReference>
<dbReference type="PROSITE" id="PS00166">
    <property type="entry name" value="ENOYL_COA_HYDRATASE"/>
    <property type="match status" value="1"/>
</dbReference>
<comment type="similarity">
    <text evidence="4">In the N-terminal section; belongs to the enoyl-CoA hydratase/isomerase family.</text>
</comment>
<dbReference type="GO" id="GO:0004300">
    <property type="term" value="F:enoyl-CoA hydratase activity"/>
    <property type="evidence" value="ECO:0007669"/>
    <property type="project" value="UniProtKB-ARBA"/>
</dbReference>
<dbReference type="FunFam" id="3.90.226.10:FF:000009">
    <property type="entry name" value="Carnitinyl-CoA dehydratase"/>
    <property type="match status" value="1"/>
</dbReference>
<dbReference type="GO" id="GO:0016853">
    <property type="term" value="F:isomerase activity"/>
    <property type="evidence" value="ECO:0007669"/>
    <property type="project" value="UniProtKB-KW"/>
</dbReference>
<dbReference type="AlphaFoldDB" id="A0A0U3FVR3"/>
<evidence type="ECO:0000256" key="8">
    <source>
        <dbReference type="ARBA" id="ARBA00023027"/>
    </source>
</evidence>
<dbReference type="STRING" id="1435377.SUSAZ_05175"/>
<dbReference type="Gene3D" id="3.40.50.720">
    <property type="entry name" value="NAD(P)-binding Rossmann-like Domain"/>
    <property type="match status" value="1"/>
</dbReference>
<dbReference type="SUPFAM" id="SSF52096">
    <property type="entry name" value="ClpP/crotonase"/>
    <property type="match status" value="1"/>
</dbReference>
<evidence type="ECO:0000256" key="13">
    <source>
        <dbReference type="ARBA" id="ARBA00023268"/>
    </source>
</evidence>
<evidence type="ECO:0000256" key="7">
    <source>
        <dbReference type="ARBA" id="ARBA00023002"/>
    </source>
</evidence>
<evidence type="ECO:0000259" key="15">
    <source>
        <dbReference type="Pfam" id="PF00725"/>
    </source>
</evidence>
<evidence type="ECO:0000256" key="12">
    <source>
        <dbReference type="ARBA" id="ARBA00023239"/>
    </source>
</evidence>
<dbReference type="OMA" id="CHFANIG"/>
<evidence type="ECO:0000256" key="2">
    <source>
        <dbReference type="ARBA" id="ARBA00005005"/>
    </source>
</evidence>
<reference evidence="19 20" key="1">
    <citation type="submission" date="2015-12" db="EMBL/GenBank/DDBJ databases">
        <title>A stable core within a dynamic pangenome in Sulfolobus acidocaldarius.</title>
        <authorList>
            <person name="Anderson R."/>
            <person name="Kouris A."/>
            <person name="Seward C."/>
            <person name="Campbell K."/>
            <person name="Whitaker R."/>
        </authorList>
    </citation>
    <scope>NUCLEOTIDE SEQUENCE [LARGE SCALE GENOMIC DNA]</scope>
    <source>
        <strain evidence="17 20">GG12-C01-09</strain>
        <strain evidence="18 19">NG05B_CO5_07</strain>
    </source>
</reference>
<keyword evidence="11" id="KW-0413">Isomerase</keyword>
<dbReference type="InterPro" id="IPR018376">
    <property type="entry name" value="Enoyl-CoA_hyd/isom_CS"/>
</dbReference>
<evidence type="ECO:0000256" key="9">
    <source>
        <dbReference type="ARBA" id="ARBA00023098"/>
    </source>
</evidence>
<dbReference type="CDD" id="cd06558">
    <property type="entry name" value="crotonase-like"/>
    <property type="match status" value="1"/>
</dbReference>
<evidence type="ECO:0000256" key="3">
    <source>
        <dbReference type="ARBA" id="ARBA00005254"/>
    </source>
</evidence>
<dbReference type="Pfam" id="PF00378">
    <property type="entry name" value="ECH_1"/>
    <property type="match status" value="1"/>
</dbReference>
<dbReference type="Gene3D" id="1.10.12.10">
    <property type="entry name" value="Lyase 2-enoyl-coa Hydratase, Chain A, domain 2"/>
    <property type="match status" value="1"/>
</dbReference>
<comment type="similarity">
    <text evidence="3 14">Belongs to the enoyl-CoA hydratase/isomerase family.</text>
</comment>
<dbReference type="Proteomes" id="UP000060043">
    <property type="component" value="Chromosome"/>
</dbReference>
<comment type="subunit">
    <text evidence="5">Monomer.</text>
</comment>
<dbReference type="GO" id="GO:0006635">
    <property type="term" value="P:fatty acid beta-oxidation"/>
    <property type="evidence" value="ECO:0007669"/>
    <property type="project" value="UniProtKB-UniPathway"/>
</dbReference>
<evidence type="ECO:0000256" key="11">
    <source>
        <dbReference type="ARBA" id="ARBA00023235"/>
    </source>
</evidence>
<evidence type="ECO:0000256" key="10">
    <source>
        <dbReference type="ARBA" id="ARBA00023140"/>
    </source>
</evidence>
<feature type="domain" description="3-hydroxyacyl-CoA dehydrogenase C-terminal" evidence="15">
    <location>
        <begin position="310"/>
        <end position="400"/>
    </location>
</feature>
<dbReference type="OrthoDB" id="39812at2157"/>
<dbReference type="InterPro" id="IPR006108">
    <property type="entry name" value="3HC_DH_C"/>
</dbReference>
<evidence type="ECO:0000313" key="17">
    <source>
        <dbReference type="EMBL" id="ALU28663.1"/>
    </source>
</evidence>
<dbReference type="InterPro" id="IPR029045">
    <property type="entry name" value="ClpP/crotonase-like_dom_sf"/>
</dbReference>
<proteinExistence type="inferred from homology"/>
<dbReference type="EMBL" id="CP013694">
    <property type="protein sequence ID" value="ALU28663.1"/>
    <property type="molecule type" value="Genomic_DNA"/>
</dbReference>
<dbReference type="Proteomes" id="UP000065473">
    <property type="component" value="Chromosome"/>
</dbReference>
<accession>A0A0U3FVR3</accession>
<keyword evidence="13" id="KW-0511">Multifunctional enzyme</keyword>
<name>A0A0U3FVR3_9CREN</name>
<dbReference type="Pfam" id="PF00725">
    <property type="entry name" value="3HCDH"/>
    <property type="match status" value="2"/>
</dbReference>
<comment type="pathway">
    <text evidence="2">Lipid metabolism; fatty acid beta-oxidation.</text>
</comment>
<dbReference type="PANTHER" id="PTHR23309">
    <property type="entry name" value="3-HYDROXYACYL-COA DEHYROGENASE"/>
    <property type="match status" value="1"/>
</dbReference>
<dbReference type="InterPro" id="IPR014748">
    <property type="entry name" value="Enoyl-CoA_hydra_C"/>
</dbReference>
<evidence type="ECO:0000313" key="20">
    <source>
        <dbReference type="Proteomes" id="UP000065473"/>
    </source>
</evidence>
<evidence type="ECO:0000256" key="1">
    <source>
        <dbReference type="ARBA" id="ARBA00004275"/>
    </source>
</evidence>
<dbReference type="SUPFAM" id="SSF51735">
    <property type="entry name" value="NAD(P)-binding Rossmann-fold domains"/>
    <property type="match status" value="1"/>
</dbReference>
<dbReference type="RefSeq" id="WP_011277963.1">
    <property type="nucleotide sequence ID" value="NZ_BHWZ01000002.1"/>
</dbReference>
<feature type="domain" description="3-hydroxyacyl-CoA dehydrogenase C-terminal" evidence="15">
    <location>
        <begin position="190"/>
        <end position="286"/>
    </location>
</feature>
<gene>
    <name evidence="17" type="ORF">ATY89_00945</name>
    <name evidence="18" type="ORF">ATZ20_03980</name>
</gene>
<keyword evidence="10" id="KW-0576">Peroxisome</keyword>
<keyword evidence="8" id="KW-0520">NAD</keyword>
<dbReference type="GO" id="GO:0070403">
    <property type="term" value="F:NAD+ binding"/>
    <property type="evidence" value="ECO:0007669"/>
    <property type="project" value="InterPro"/>
</dbReference>
<dbReference type="PaxDb" id="1435377-SUSAZ_05175"/>
<dbReference type="FunFam" id="3.40.50.720:FF:000009">
    <property type="entry name" value="Fatty oxidation complex, alpha subunit"/>
    <property type="match status" value="1"/>
</dbReference>
<dbReference type="GO" id="GO:0003857">
    <property type="term" value="F:(3S)-3-hydroxyacyl-CoA dehydrogenase (NAD+) activity"/>
    <property type="evidence" value="ECO:0007669"/>
    <property type="project" value="TreeGrafter"/>
</dbReference>
<evidence type="ECO:0000313" key="19">
    <source>
        <dbReference type="Proteomes" id="UP000060043"/>
    </source>
</evidence>
<dbReference type="InterPro" id="IPR008927">
    <property type="entry name" value="6-PGluconate_DH-like_C_sf"/>
</dbReference>
<keyword evidence="9" id="KW-0443">Lipid metabolism</keyword>
<organism evidence="18 19">
    <name type="scientific">Sulfolobus acidocaldarius</name>
    <dbReference type="NCBI Taxonomy" id="2285"/>
    <lineage>
        <taxon>Archaea</taxon>
        <taxon>Thermoproteota</taxon>
        <taxon>Thermoprotei</taxon>
        <taxon>Sulfolobales</taxon>
        <taxon>Sulfolobaceae</taxon>
        <taxon>Sulfolobus</taxon>
    </lineage>
</organism>
<evidence type="ECO:0000259" key="16">
    <source>
        <dbReference type="Pfam" id="PF02737"/>
    </source>
</evidence>
<feature type="domain" description="3-hydroxyacyl-CoA dehydrogenase NAD binding" evidence="16">
    <location>
        <begin position="8"/>
        <end position="187"/>
    </location>
</feature>
<sequence>MKVEDIKKILVIGAGTMGHGIAELAAIAGYQVYLSDVSQDILNSAMDKVKWSLTKLKERGTIKEDVETVLQRIRPVVGLDKTVSDADFSIEAITEKIDVKRQTFAKLDELLPPHAILATNTSSLPVSKIAEATKRPDKVVGMHYFNPPALMPLVEVMKGDKTSDETAKVTYELAKKLGKQPIMINKDIPGYVVNRILGGINIASCIVVEKKLADIKEVDAVARYKLGFPMGVFELLDYTGIDVAYYISKSREELGVKDDIPICSLIVEKFKNNELGVKSGKGFYTYPGPGKYVKPELPKELAEKLNPALIIAPAVNEAARLVRENIASKEDVDLGTVLGLGFQKGILKLADEVGIDNIVNSLSELKKLTGISSFDPDPLLTEMVSQGKVGMKSGSGFFEYGKIQQKTLKTLILRVEPPLAWIVLNRPERLNALSQELMGELDKVLDELEFNNDVRVVIITGNGRAFSAGADVTSFTTLRPIDVVRYRYMKNVIYKIQLYTKPVIAAINGFALGGGLELAMACDIRIASNLAQLGQPEINIGIIPGAGGTQRLPRLIGKGRAKLLIYTGDMIPAEEAYKMGLVDQVVPANKFEEEVRRVALKIAEKSPLSLLAAKLAVELGYEANIWTGQELESALFGLLFTTEDVKEGVRAFLERRKPQFKGE</sequence>
<dbReference type="UniPathway" id="UPA00659"/>
<dbReference type="Pfam" id="PF02737">
    <property type="entry name" value="3HCDH_N"/>
    <property type="match status" value="1"/>
</dbReference>
<keyword evidence="12" id="KW-0456">Lyase</keyword>
<dbReference type="InterPro" id="IPR013328">
    <property type="entry name" value="6PGD_dom2"/>
</dbReference>
<dbReference type="SUPFAM" id="SSF48179">
    <property type="entry name" value="6-phosphogluconate dehydrogenase C-terminal domain-like"/>
    <property type="match status" value="2"/>
</dbReference>
<keyword evidence="7" id="KW-0560">Oxidoreductase</keyword>
<dbReference type="InterPro" id="IPR001753">
    <property type="entry name" value="Enoyl-CoA_hydra/iso"/>
</dbReference>
<dbReference type="GeneID" id="14551615"/>